<protein>
    <submittedName>
        <fullName evidence="3">Cytochrome c</fullName>
    </submittedName>
</protein>
<dbReference type="AlphaFoldDB" id="A0A7J0BMT9"/>
<keyword evidence="2" id="KW-1133">Transmembrane helix</keyword>
<dbReference type="PANTHER" id="PTHR35038:SF5">
    <property type="entry name" value="CYTOCHROME C-TYPE PROTEIN NRFB"/>
    <property type="match status" value="1"/>
</dbReference>
<keyword evidence="4" id="KW-1185">Reference proteome</keyword>
<dbReference type="PANTHER" id="PTHR35038">
    <property type="entry name" value="DISSIMILATORY SULFITE REDUCTASE SIRA"/>
    <property type="match status" value="1"/>
</dbReference>
<reference evidence="3 4" key="1">
    <citation type="submission" date="2020-05" db="EMBL/GenBank/DDBJ databases">
        <title>Draft genome sequence of Desulfovibrio sp. strain HN2T.</title>
        <authorList>
            <person name="Ueno A."/>
            <person name="Tamazawa S."/>
            <person name="Tamamura S."/>
            <person name="Murakami T."/>
            <person name="Kiyama T."/>
            <person name="Inomata H."/>
            <person name="Amano Y."/>
            <person name="Miyakawa K."/>
            <person name="Tamaki H."/>
            <person name="Naganuma T."/>
            <person name="Kaneko K."/>
        </authorList>
    </citation>
    <scope>NUCLEOTIDE SEQUENCE [LARGE SCALE GENOMIC DNA]</scope>
    <source>
        <strain evidence="3 4">HN2</strain>
    </source>
</reference>
<name>A0A7J0BMT9_9BACT</name>
<gene>
    <name evidence="3" type="ORF">DSM101010T_33650</name>
</gene>
<organism evidence="3 4">
    <name type="scientific">Desulfovibrio subterraneus</name>
    <dbReference type="NCBI Taxonomy" id="2718620"/>
    <lineage>
        <taxon>Bacteria</taxon>
        <taxon>Pseudomonadati</taxon>
        <taxon>Thermodesulfobacteriota</taxon>
        <taxon>Desulfovibrionia</taxon>
        <taxon>Desulfovibrionales</taxon>
        <taxon>Desulfovibrionaceae</taxon>
        <taxon>Desulfovibrio</taxon>
    </lineage>
</organism>
<dbReference type="InterPro" id="IPR051829">
    <property type="entry name" value="Multiheme_Cytochr_ET"/>
</dbReference>
<dbReference type="InterPro" id="IPR036280">
    <property type="entry name" value="Multihaem_cyt_sf"/>
</dbReference>
<proteinExistence type="predicted"/>
<dbReference type="NCBIfam" id="TIGR04315">
    <property type="entry name" value="octaheme_Shew"/>
    <property type="match status" value="1"/>
</dbReference>
<sequence>MVCLVAGIIWQSSSQAAQYDYRTYGAAEARKVVQQPKRWITADHSKHQALQRDFTSPEEVTAACLTCHNEAAMQVHKTIHWMWIDPADTERKMGKNGLTLNNFCISVHSNQPRCTSCHAGYGWKDASFDFSSAERVDCLVCHDSTGTYKKFPTMAGYPVKEPTPFGKETFVPPDYRVVAASVARPARDNCGNCHFYGGGGDGVKHGDLDSSMLKPSRDLDVHMNAEGANFTCQRCHTTEAHFIAGRSYKKPAYTERTSLIENDLVKRISCESCHTDKPHKAGHKANDHTDRVACQTCHIPAYARVLPTKISWDWSQAGRMKEGKPYKIMGAYDRPVYDSMKGAFVWATNVDPEYMWYNGRMDYVLATDSINPTQVVKVNRVLGDRSDPNARIFPIRVHRGKQPYDKVHNTLAIPHLFGKDDTAYWKNFDWNKAIATGMAAAGIPYSGEYGFVSTEYHYPVTHMVTPKEKSLHCGDCHAREGRLATLEGFYMPGRDHNGMLDKIGWIGTLAALIGVLGHGLLRTLSRGKQE</sequence>
<evidence type="ECO:0000313" key="3">
    <source>
        <dbReference type="EMBL" id="GFM35000.1"/>
    </source>
</evidence>
<evidence type="ECO:0000256" key="2">
    <source>
        <dbReference type="SAM" id="Phobius"/>
    </source>
</evidence>
<comment type="caution">
    <text evidence="3">The sequence shown here is derived from an EMBL/GenBank/DDBJ whole genome shotgun (WGS) entry which is preliminary data.</text>
</comment>
<dbReference type="SUPFAM" id="SSF48695">
    <property type="entry name" value="Multiheme cytochromes"/>
    <property type="match status" value="1"/>
</dbReference>
<dbReference type="Proteomes" id="UP000503840">
    <property type="component" value="Unassembled WGS sequence"/>
</dbReference>
<evidence type="ECO:0000313" key="4">
    <source>
        <dbReference type="Proteomes" id="UP000503840"/>
    </source>
</evidence>
<dbReference type="PIRSF" id="PIRSF039014">
    <property type="entry name" value="OTR_cyc"/>
    <property type="match status" value="1"/>
</dbReference>
<keyword evidence="2" id="KW-0472">Membrane</keyword>
<keyword evidence="1" id="KW-0732">Signal</keyword>
<dbReference type="GO" id="GO:0016491">
    <property type="term" value="F:oxidoreductase activity"/>
    <property type="evidence" value="ECO:0007669"/>
    <property type="project" value="TreeGrafter"/>
</dbReference>
<feature type="transmembrane region" description="Helical" evidence="2">
    <location>
        <begin position="503"/>
        <end position="521"/>
    </location>
</feature>
<dbReference type="RefSeq" id="WP_174406951.1">
    <property type="nucleotide sequence ID" value="NZ_BLVO01000016.1"/>
</dbReference>
<keyword evidence="2" id="KW-0812">Transmembrane</keyword>
<dbReference type="EMBL" id="BLVO01000016">
    <property type="protein sequence ID" value="GFM35000.1"/>
    <property type="molecule type" value="Genomic_DNA"/>
</dbReference>
<dbReference type="Gene3D" id="1.10.1130.10">
    <property type="entry name" value="Flavocytochrome C3, Chain A"/>
    <property type="match status" value="1"/>
</dbReference>
<dbReference type="Pfam" id="PF11783">
    <property type="entry name" value="Cytochrome_cB"/>
    <property type="match status" value="1"/>
</dbReference>
<accession>A0A7J0BMT9</accession>
<dbReference type="InterPro" id="IPR024673">
    <property type="entry name" value="Octahem_Cyt_c"/>
</dbReference>
<evidence type="ECO:0000256" key="1">
    <source>
        <dbReference type="ARBA" id="ARBA00022729"/>
    </source>
</evidence>